<reference evidence="1 2" key="1">
    <citation type="submission" date="2016-10" db="EMBL/GenBank/DDBJ databases">
        <authorList>
            <person name="Varghese N."/>
            <person name="Submissions S."/>
        </authorList>
    </citation>
    <scope>NUCLEOTIDE SEQUENCE [LARGE SCALE GENOMIC DNA]</scope>
    <source>
        <strain evidence="1 2">DSM 18839</strain>
    </source>
</reference>
<accession>A0A8G2BLZ5</accession>
<dbReference type="OrthoDB" id="9793014at2"/>
<proteinExistence type="predicted"/>
<comment type="caution">
    <text evidence="1">The sequence shown here is derived from an EMBL/GenBank/DDBJ whole genome shotgun (WGS) entry which is preliminary data.</text>
</comment>
<dbReference type="GO" id="GO:0008967">
    <property type="term" value="F:phosphoglycolate phosphatase activity"/>
    <property type="evidence" value="ECO:0007669"/>
    <property type="project" value="TreeGrafter"/>
</dbReference>
<dbReference type="Pfam" id="PF13419">
    <property type="entry name" value="HAD_2"/>
    <property type="match status" value="1"/>
</dbReference>
<dbReference type="InterPro" id="IPR050155">
    <property type="entry name" value="HAD-like_hydrolase_sf"/>
</dbReference>
<protein>
    <submittedName>
        <fullName evidence="1">Phosphoglycolate phosphatase</fullName>
    </submittedName>
</protein>
<dbReference type="Gene3D" id="1.10.150.240">
    <property type="entry name" value="Putative phosphatase, domain 2"/>
    <property type="match status" value="1"/>
</dbReference>
<dbReference type="InterPro" id="IPR023214">
    <property type="entry name" value="HAD_sf"/>
</dbReference>
<gene>
    <name evidence="1" type="ORF">SAMN05660686_04534</name>
</gene>
<evidence type="ECO:0000313" key="1">
    <source>
        <dbReference type="EMBL" id="SDG47218.1"/>
    </source>
</evidence>
<dbReference type="EMBL" id="FNBW01000018">
    <property type="protein sequence ID" value="SDG47218.1"/>
    <property type="molecule type" value="Genomic_DNA"/>
</dbReference>
<evidence type="ECO:0000313" key="2">
    <source>
        <dbReference type="Proteomes" id="UP000198615"/>
    </source>
</evidence>
<dbReference type="SUPFAM" id="SSF56784">
    <property type="entry name" value="HAD-like"/>
    <property type="match status" value="1"/>
</dbReference>
<dbReference type="InterPro" id="IPR041492">
    <property type="entry name" value="HAD_2"/>
</dbReference>
<dbReference type="SFLD" id="SFLDG01129">
    <property type="entry name" value="C1.5:_HAD__Beta-PGM__Phosphata"/>
    <property type="match status" value="1"/>
</dbReference>
<organism evidence="1 2">
    <name type="scientific">Thalassobaculum litoreum DSM 18839</name>
    <dbReference type="NCBI Taxonomy" id="1123362"/>
    <lineage>
        <taxon>Bacteria</taxon>
        <taxon>Pseudomonadati</taxon>
        <taxon>Pseudomonadota</taxon>
        <taxon>Alphaproteobacteria</taxon>
        <taxon>Rhodospirillales</taxon>
        <taxon>Thalassobaculaceae</taxon>
        <taxon>Thalassobaculum</taxon>
    </lineage>
</organism>
<dbReference type="Gene3D" id="3.40.50.1000">
    <property type="entry name" value="HAD superfamily/HAD-like"/>
    <property type="match status" value="1"/>
</dbReference>
<dbReference type="InterPro" id="IPR036412">
    <property type="entry name" value="HAD-like_sf"/>
</dbReference>
<dbReference type="Proteomes" id="UP000198615">
    <property type="component" value="Unassembled WGS sequence"/>
</dbReference>
<dbReference type="InterPro" id="IPR023198">
    <property type="entry name" value="PGP-like_dom2"/>
</dbReference>
<keyword evidence="2" id="KW-1185">Reference proteome</keyword>
<dbReference type="PANTHER" id="PTHR43434">
    <property type="entry name" value="PHOSPHOGLYCOLATE PHOSPHATASE"/>
    <property type="match status" value="1"/>
</dbReference>
<dbReference type="AlphaFoldDB" id="A0A8G2BLZ5"/>
<dbReference type="InterPro" id="IPR006439">
    <property type="entry name" value="HAD-SF_hydro_IA"/>
</dbReference>
<dbReference type="GO" id="GO:0006281">
    <property type="term" value="P:DNA repair"/>
    <property type="evidence" value="ECO:0007669"/>
    <property type="project" value="TreeGrafter"/>
</dbReference>
<dbReference type="RefSeq" id="WP_093154058.1">
    <property type="nucleotide sequence ID" value="NZ_FNBW01000018.1"/>
</dbReference>
<dbReference type="PANTHER" id="PTHR43434:SF24">
    <property type="entry name" value="HYDROLASE-RELATED"/>
    <property type="match status" value="1"/>
</dbReference>
<sequence>MPALKLCVFDLDGTLVDSQHRIVAAMTAGFAAEGQVAPMPDAVRQVVGLPLDVAIRRLAPGIGGLQIERLVEAYRDAYFDPRNDGEGPEPLFPGTRQMLDAMEADGWLLAIVTGKSRRGLLHVLDAHGIRQRFVSLKSADDGPGKPNPTVLLEAMAEAGCTGRRTVMVGDTSFDMETAVNAEVAAAIGVSWGYHDAVRLQAAGSVIILDRFDQLPSVADGLVASQQEE</sequence>
<name>A0A8G2BLZ5_9PROT</name>
<dbReference type="SFLD" id="SFLDS00003">
    <property type="entry name" value="Haloacid_Dehalogenase"/>
    <property type="match status" value="1"/>
</dbReference>
<dbReference type="NCBIfam" id="TIGR01549">
    <property type="entry name" value="HAD-SF-IA-v1"/>
    <property type="match status" value="1"/>
</dbReference>
<dbReference type="GO" id="GO:0005829">
    <property type="term" value="C:cytosol"/>
    <property type="evidence" value="ECO:0007669"/>
    <property type="project" value="TreeGrafter"/>
</dbReference>